<dbReference type="RefSeq" id="XP_022468158.1">
    <property type="nucleotide sequence ID" value="XM_022625344.1"/>
</dbReference>
<feature type="region of interest" description="Disordered" evidence="1">
    <location>
        <begin position="302"/>
        <end position="355"/>
    </location>
</feature>
<accession>A0A1G4AP84</accession>
<evidence type="ECO:0000313" key="2">
    <source>
        <dbReference type="EMBL" id="OHE90984.1"/>
    </source>
</evidence>
<dbReference type="EMBL" id="MJBS01000209">
    <property type="protein sequence ID" value="OHE90984.1"/>
    <property type="molecule type" value="Genomic_DNA"/>
</dbReference>
<organism evidence="2 3">
    <name type="scientific">Colletotrichum orchidophilum</name>
    <dbReference type="NCBI Taxonomy" id="1209926"/>
    <lineage>
        <taxon>Eukaryota</taxon>
        <taxon>Fungi</taxon>
        <taxon>Dikarya</taxon>
        <taxon>Ascomycota</taxon>
        <taxon>Pezizomycotina</taxon>
        <taxon>Sordariomycetes</taxon>
        <taxon>Hypocreomycetidae</taxon>
        <taxon>Glomerellales</taxon>
        <taxon>Glomerellaceae</taxon>
        <taxon>Colletotrichum</taxon>
    </lineage>
</organism>
<feature type="region of interest" description="Disordered" evidence="1">
    <location>
        <begin position="401"/>
        <end position="434"/>
    </location>
</feature>
<dbReference type="AlphaFoldDB" id="A0A1G4AP84"/>
<evidence type="ECO:0000313" key="3">
    <source>
        <dbReference type="Proteomes" id="UP000176998"/>
    </source>
</evidence>
<evidence type="ECO:0008006" key="4">
    <source>
        <dbReference type="Google" id="ProtNLM"/>
    </source>
</evidence>
<reference evidence="2 3" key="1">
    <citation type="submission" date="2016-09" db="EMBL/GenBank/DDBJ databases">
        <authorList>
            <person name="Capua I."/>
            <person name="De Benedictis P."/>
            <person name="Joannis T."/>
            <person name="Lombin L.H."/>
            <person name="Cattoli G."/>
        </authorList>
    </citation>
    <scope>NUCLEOTIDE SEQUENCE [LARGE SCALE GENOMIC DNA]</scope>
    <source>
        <strain evidence="2 3">IMI 309357</strain>
    </source>
</reference>
<feature type="region of interest" description="Disordered" evidence="1">
    <location>
        <begin position="1"/>
        <end position="35"/>
    </location>
</feature>
<dbReference type="OrthoDB" id="4583914at2759"/>
<dbReference type="Proteomes" id="UP000176998">
    <property type="component" value="Unassembled WGS sequence"/>
</dbReference>
<comment type="caution">
    <text evidence="2">The sequence shown here is derived from an EMBL/GenBank/DDBJ whole genome shotgun (WGS) entry which is preliminary data.</text>
</comment>
<sequence length="434" mass="48732">MAASSSSGSSFTSSSLGRPPSYGQPYASPIDSTWTPTSGASTISALTSEASAPHASLHPLDLGPPGYQATMYHSSAYPSEAPLPKFPTLFENTPNERTVYLGPWEVIGSEQRRVLWQCSYQSELLEHFRTAPTCVYFPSLWHDSDHGLVPSDVPADIFPHTLHARHRPYTNPCELELFVSFREPHRVRYTTGEGVVVHDHLMEVKYEFTTVESSIRFQGDIRRKDLVDHYDVDVVWSDLHGRTDGFGNIRGMGLVQRLKLWRDRYSTYHSLTVLANRASGRQYREYEIHHFEGELRNRDDRHRQVRLTVRGSRRSSAPDSSSSRSRFNLAQRMRPRVRSGSQGGPSGSEGAPSGTLNIRYLGVQFNYLRFLESWVVAHSSDSEFHGIPFPAHHVELPSPQILPGQISELPSPDISRGLEPVVEPPDSYESDSAS</sequence>
<dbReference type="GeneID" id="34566854"/>
<gene>
    <name evidence="2" type="ORF">CORC01_13728</name>
</gene>
<feature type="compositionally biased region" description="Low complexity" evidence="1">
    <location>
        <begin position="314"/>
        <end position="326"/>
    </location>
</feature>
<proteinExistence type="predicted"/>
<feature type="compositionally biased region" description="Low complexity" evidence="1">
    <location>
        <begin position="1"/>
        <end position="15"/>
    </location>
</feature>
<keyword evidence="3" id="KW-1185">Reference proteome</keyword>
<dbReference type="STRING" id="1209926.A0A1G4AP84"/>
<name>A0A1G4AP84_9PEZI</name>
<evidence type="ECO:0000256" key="1">
    <source>
        <dbReference type="SAM" id="MobiDB-lite"/>
    </source>
</evidence>
<protein>
    <recommendedName>
        <fullName evidence="4">Acetate kinase</fullName>
    </recommendedName>
</protein>